<dbReference type="GO" id="GO:0006508">
    <property type="term" value="P:proteolysis"/>
    <property type="evidence" value="ECO:0007669"/>
    <property type="project" value="TreeGrafter"/>
</dbReference>
<dbReference type="SUPFAM" id="SSF54897">
    <property type="entry name" value="Protease propeptides/inhibitors"/>
    <property type="match status" value="1"/>
</dbReference>
<dbReference type="PANTHER" id="PTHR14218:SF15">
    <property type="entry name" value="TRIPEPTIDYL-PEPTIDASE 1"/>
    <property type="match status" value="1"/>
</dbReference>
<evidence type="ECO:0000313" key="3">
    <source>
        <dbReference type="Proteomes" id="UP001050691"/>
    </source>
</evidence>
<proteinExistence type="predicted"/>
<dbReference type="EMBL" id="BPWL01000011">
    <property type="protein sequence ID" value="GJJ15972.1"/>
    <property type="molecule type" value="Genomic_DNA"/>
</dbReference>
<evidence type="ECO:0000313" key="2">
    <source>
        <dbReference type="EMBL" id="GJJ15972.1"/>
    </source>
</evidence>
<dbReference type="AlphaFoldDB" id="A0AAV5AQD2"/>
<organism evidence="2 3">
    <name type="scientific">Clathrus columnatus</name>
    <dbReference type="NCBI Taxonomy" id="1419009"/>
    <lineage>
        <taxon>Eukaryota</taxon>
        <taxon>Fungi</taxon>
        <taxon>Dikarya</taxon>
        <taxon>Basidiomycota</taxon>
        <taxon>Agaricomycotina</taxon>
        <taxon>Agaricomycetes</taxon>
        <taxon>Phallomycetidae</taxon>
        <taxon>Phallales</taxon>
        <taxon>Clathraceae</taxon>
        <taxon>Clathrus</taxon>
    </lineage>
</organism>
<dbReference type="InterPro" id="IPR015366">
    <property type="entry name" value="S53_propep"/>
</dbReference>
<dbReference type="PANTHER" id="PTHR14218">
    <property type="entry name" value="PROTEASE S8 TRIPEPTIDYL PEPTIDASE I CLN2"/>
    <property type="match status" value="1"/>
</dbReference>
<keyword evidence="3" id="KW-1185">Reference proteome</keyword>
<evidence type="ECO:0000259" key="1">
    <source>
        <dbReference type="SMART" id="SM00944"/>
    </source>
</evidence>
<dbReference type="SMART" id="SM00944">
    <property type="entry name" value="Pro-kuma_activ"/>
    <property type="match status" value="1"/>
</dbReference>
<dbReference type="Pfam" id="PF09286">
    <property type="entry name" value="Pro-kuma_activ"/>
    <property type="match status" value="2"/>
</dbReference>
<dbReference type="GO" id="GO:0004175">
    <property type="term" value="F:endopeptidase activity"/>
    <property type="evidence" value="ECO:0007669"/>
    <property type="project" value="TreeGrafter"/>
</dbReference>
<sequence>MSLSILPTLKVHEISNVPSHFEYVRPANSFDKVELQVILHSRDIKGLERALYRVSDPSSDYGQHLTKQEVKFVPLKSVAREPLIFKLFAADFSEYLNNETGERVIRTTSYSLPENVSPFISSVHPTVVFPLPQRKTRRHDRQTSLLKARDRSNGISLDCLGDLFSVSCGVLPIL</sequence>
<dbReference type="InterPro" id="IPR050819">
    <property type="entry name" value="Tripeptidyl-peptidase_I"/>
</dbReference>
<accession>A0AAV5AQD2</accession>
<feature type="domain" description="Peptidase S53 activation" evidence="1">
    <location>
        <begin position="18"/>
        <end position="129"/>
    </location>
</feature>
<gene>
    <name evidence="2" type="ORF">Clacol_010251</name>
</gene>
<name>A0AAV5AQD2_9AGAM</name>
<dbReference type="Proteomes" id="UP001050691">
    <property type="component" value="Unassembled WGS sequence"/>
</dbReference>
<dbReference type="GO" id="GO:0008240">
    <property type="term" value="F:tripeptidyl-peptidase activity"/>
    <property type="evidence" value="ECO:0007669"/>
    <property type="project" value="TreeGrafter"/>
</dbReference>
<protein>
    <recommendedName>
        <fullName evidence="1">Peptidase S53 activation domain-containing protein</fullName>
    </recommendedName>
</protein>
<reference evidence="2" key="1">
    <citation type="submission" date="2021-10" db="EMBL/GenBank/DDBJ databases">
        <title>De novo Genome Assembly of Clathrus columnatus (Basidiomycota, Fungi) Using Illumina and Nanopore Sequence Data.</title>
        <authorList>
            <person name="Ogiso-Tanaka E."/>
            <person name="Itagaki H."/>
            <person name="Hosoya T."/>
            <person name="Hosaka K."/>
        </authorList>
    </citation>
    <scope>NUCLEOTIDE SEQUENCE</scope>
    <source>
        <strain evidence="2">MO-923</strain>
    </source>
</reference>
<comment type="caution">
    <text evidence="2">The sequence shown here is derived from an EMBL/GenBank/DDBJ whole genome shotgun (WGS) entry which is preliminary data.</text>
</comment>